<name>A0A9D3WDW9_9ROSI</name>
<protein>
    <submittedName>
        <fullName evidence="2">Uncharacterized protein</fullName>
    </submittedName>
</protein>
<reference evidence="2 3" key="1">
    <citation type="journal article" date="2021" name="Plant Biotechnol. J.">
        <title>Multi-omics assisted identification of the key and species-specific regulatory components of drought-tolerant mechanisms in Gossypium stocksii.</title>
        <authorList>
            <person name="Yu D."/>
            <person name="Ke L."/>
            <person name="Zhang D."/>
            <person name="Wu Y."/>
            <person name="Sun Y."/>
            <person name="Mei J."/>
            <person name="Sun J."/>
            <person name="Sun Y."/>
        </authorList>
    </citation>
    <scope>NUCLEOTIDE SEQUENCE [LARGE SCALE GENOMIC DNA]</scope>
    <source>
        <strain evidence="3">cv. E1</strain>
        <tissue evidence="2">Leaf</tissue>
    </source>
</reference>
<proteinExistence type="predicted"/>
<keyword evidence="3" id="KW-1185">Reference proteome</keyword>
<gene>
    <name evidence="2" type="ORF">J1N35_004345</name>
</gene>
<evidence type="ECO:0000313" key="3">
    <source>
        <dbReference type="Proteomes" id="UP000828251"/>
    </source>
</evidence>
<evidence type="ECO:0000313" key="2">
    <source>
        <dbReference type="EMBL" id="KAH1121185.1"/>
    </source>
</evidence>
<feature type="compositionally biased region" description="Low complexity" evidence="1">
    <location>
        <begin position="37"/>
        <end position="46"/>
    </location>
</feature>
<dbReference type="AlphaFoldDB" id="A0A9D3WDW9"/>
<accession>A0A9D3WDW9</accession>
<feature type="region of interest" description="Disordered" evidence="1">
    <location>
        <begin position="37"/>
        <end position="57"/>
    </location>
</feature>
<comment type="caution">
    <text evidence="2">The sequence shown here is derived from an EMBL/GenBank/DDBJ whole genome shotgun (WGS) entry which is preliminary data.</text>
</comment>
<evidence type="ECO:0000256" key="1">
    <source>
        <dbReference type="SAM" id="MobiDB-lite"/>
    </source>
</evidence>
<dbReference type="EMBL" id="JAIQCV010000002">
    <property type="protein sequence ID" value="KAH1121185.1"/>
    <property type="molecule type" value="Genomic_DNA"/>
</dbReference>
<feature type="compositionally biased region" description="Polar residues" evidence="1">
    <location>
        <begin position="48"/>
        <end position="57"/>
    </location>
</feature>
<dbReference type="Proteomes" id="UP000828251">
    <property type="component" value="Unassembled WGS sequence"/>
</dbReference>
<sequence length="125" mass="13877">METLTRCSMSAFDFNFGTLMIYAGSTYAKTIATKLEGSGSDSDGSDNAGGTQSDFTTYEPQPYMLIVDIDAKNGLGFPELPHKRLSHVSSTNFDNLQVGIEFSSKDVATMKLYKMEPQILRFIWH</sequence>
<organism evidence="2 3">
    <name type="scientific">Gossypium stocksii</name>
    <dbReference type="NCBI Taxonomy" id="47602"/>
    <lineage>
        <taxon>Eukaryota</taxon>
        <taxon>Viridiplantae</taxon>
        <taxon>Streptophyta</taxon>
        <taxon>Embryophyta</taxon>
        <taxon>Tracheophyta</taxon>
        <taxon>Spermatophyta</taxon>
        <taxon>Magnoliopsida</taxon>
        <taxon>eudicotyledons</taxon>
        <taxon>Gunneridae</taxon>
        <taxon>Pentapetalae</taxon>
        <taxon>rosids</taxon>
        <taxon>malvids</taxon>
        <taxon>Malvales</taxon>
        <taxon>Malvaceae</taxon>
        <taxon>Malvoideae</taxon>
        <taxon>Gossypium</taxon>
    </lineage>
</organism>